<name>A0A1H2L742_9ACTN</name>
<dbReference type="Proteomes" id="UP000182977">
    <property type="component" value="Chromosome I"/>
</dbReference>
<evidence type="ECO:0000256" key="1">
    <source>
        <dbReference type="SAM" id="SignalP"/>
    </source>
</evidence>
<feature type="signal peptide" evidence="1">
    <location>
        <begin position="1"/>
        <end position="29"/>
    </location>
</feature>
<evidence type="ECO:0008006" key="4">
    <source>
        <dbReference type="Google" id="ProtNLM"/>
    </source>
</evidence>
<evidence type="ECO:0000313" key="2">
    <source>
        <dbReference type="EMBL" id="SDU76813.1"/>
    </source>
</evidence>
<keyword evidence="1" id="KW-0732">Signal</keyword>
<organism evidence="2 3">
    <name type="scientific">Jiangella alkaliphila</name>
    <dbReference type="NCBI Taxonomy" id="419479"/>
    <lineage>
        <taxon>Bacteria</taxon>
        <taxon>Bacillati</taxon>
        <taxon>Actinomycetota</taxon>
        <taxon>Actinomycetes</taxon>
        <taxon>Jiangellales</taxon>
        <taxon>Jiangellaceae</taxon>
        <taxon>Jiangella</taxon>
    </lineage>
</organism>
<evidence type="ECO:0000313" key="3">
    <source>
        <dbReference type="Proteomes" id="UP000182977"/>
    </source>
</evidence>
<dbReference type="RefSeq" id="WP_046772567.1">
    <property type="nucleotide sequence ID" value="NZ_LBMC01000066.1"/>
</dbReference>
<gene>
    <name evidence="2" type="ORF">SAMN04488563_5324</name>
</gene>
<protein>
    <recommendedName>
        <fullName evidence="4">Secreted protein</fullName>
    </recommendedName>
</protein>
<dbReference type="AlphaFoldDB" id="A0A1H2L742"/>
<dbReference type="EMBL" id="LT629791">
    <property type="protein sequence ID" value="SDU76813.1"/>
    <property type="molecule type" value="Genomic_DNA"/>
</dbReference>
<keyword evidence="3" id="KW-1185">Reference proteome</keyword>
<sequence length="136" mass="14339">MKHVLTKLTLATVVGAVVVVAAAPAPASATREVFCDGSSSIVHIYYQGGLLCRGFDFTDGDPLNLVLNPIDNPDSLAAGFNEGVLRYGPPSSPNYYPFDLYELADLSWMPSITAVTVSVIADEQGNPTPVLEGAQP</sequence>
<feature type="chain" id="PRO_5009279047" description="Secreted protein" evidence="1">
    <location>
        <begin position="30"/>
        <end position="136"/>
    </location>
</feature>
<accession>A0A1H2L742</accession>
<proteinExistence type="predicted"/>
<reference evidence="3" key="1">
    <citation type="submission" date="2016-10" db="EMBL/GenBank/DDBJ databases">
        <authorList>
            <person name="Varghese N."/>
            <person name="Submissions S."/>
        </authorList>
    </citation>
    <scope>NUCLEOTIDE SEQUENCE [LARGE SCALE GENOMIC DNA]</scope>
    <source>
        <strain evidence="3">DSM 45079</strain>
    </source>
</reference>